<evidence type="ECO:0000256" key="1">
    <source>
        <dbReference type="SAM" id="MobiDB-lite"/>
    </source>
</evidence>
<sequence>MQTSRAAGESVLAREYQRVVTRAFSKLSQSQEDTALEAVRRIVSDSWQRSLSALPPTGRDSAELGLDTDELRRLRAEGPLARALPIVRRLLIEPARDTGLVVAIGDAQGRLLWVEGDHQSLRRTESMGFAVGADWSETAMGTSAPGIVVATGAPASVAQAEHFSPVVREWSCTAVPLVDPHTRALMGVLDITGGDEAVSPLSLPLLTAAAAAIESELAQPSPAPDTTTTVFSGVSFGDGPRSAAAGGHLTPADDAVPAHHPLSVGTDAEAGVTARATGASAGGDVGPTGPGAESAGPDSLGPEPAAARPVVRVTGSGAPTVTRDGRERQIGLRHAEILTLLDWHDDGLTGPQLGEMAYEEAPEAATVRVEMHRLRRVLGEATGGDVELASRPYRLVGAQGRERAPLTDARAAHDALTDGDVETAVRLCRGRVLPSSTAPEIEGIRTALATSLREAVLQFADHDLLWTYLRRQDAQDDQDAWMLALRLLPADDVRRAAAVARLDAIDAENAAG</sequence>
<proteinExistence type="predicted"/>
<comment type="caution">
    <text evidence="2">The sequence shown here is derived from an EMBL/GenBank/DDBJ whole genome shotgun (WGS) entry which is preliminary data.</text>
</comment>
<accession>A0A921MDZ6</accession>
<reference evidence="2" key="1">
    <citation type="journal article" date="2021" name="PeerJ">
        <title>Extensive microbial diversity within the chicken gut microbiome revealed by metagenomics and culture.</title>
        <authorList>
            <person name="Gilroy R."/>
            <person name="Ravi A."/>
            <person name="Getino M."/>
            <person name="Pursley I."/>
            <person name="Horton D.L."/>
            <person name="Alikhan N.F."/>
            <person name="Baker D."/>
            <person name="Gharbi K."/>
            <person name="Hall N."/>
            <person name="Watson M."/>
            <person name="Adriaenssens E.M."/>
            <person name="Foster-Nyarko E."/>
            <person name="Jarju S."/>
            <person name="Secka A."/>
            <person name="Antonio M."/>
            <person name="Oren A."/>
            <person name="Chaudhuri R.R."/>
            <person name="La Ragione R."/>
            <person name="Hildebrand F."/>
            <person name="Pallen M.J."/>
        </authorList>
    </citation>
    <scope>NUCLEOTIDE SEQUENCE</scope>
    <source>
        <strain evidence="2">ChiGjej5B5-7349</strain>
    </source>
</reference>
<dbReference type="Proteomes" id="UP000784435">
    <property type="component" value="Unassembled WGS sequence"/>
</dbReference>
<dbReference type="EMBL" id="DYUK01000148">
    <property type="protein sequence ID" value="HJG80116.1"/>
    <property type="molecule type" value="Genomic_DNA"/>
</dbReference>
<name>A0A921MDZ6_9MICO</name>
<organism evidence="2 3">
    <name type="scientific">Brevibacterium senegalense</name>
    <dbReference type="NCBI Taxonomy" id="1033736"/>
    <lineage>
        <taxon>Bacteria</taxon>
        <taxon>Bacillati</taxon>
        <taxon>Actinomycetota</taxon>
        <taxon>Actinomycetes</taxon>
        <taxon>Micrococcales</taxon>
        <taxon>Brevibacteriaceae</taxon>
        <taxon>Brevibacterium</taxon>
    </lineage>
</organism>
<feature type="region of interest" description="Disordered" evidence="1">
    <location>
        <begin position="217"/>
        <end position="263"/>
    </location>
</feature>
<dbReference type="InterPro" id="IPR029016">
    <property type="entry name" value="GAF-like_dom_sf"/>
</dbReference>
<feature type="compositionally biased region" description="Gly residues" evidence="1">
    <location>
        <begin position="280"/>
        <end position="289"/>
    </location>
</feature>
<dbReference type="Gene3D" id="3.30.450.40">
    <property type="match status" value="1"/>
</dbReference>
<feature type="region of interest" description="Disordered" evidence="1">
    <location>
        <begin position="277"/>
        <end position="307"/>
    </location>
</feature>
<dbReference type="AlphaFoldDB" id="A0A921MDZ6"/>
<gene>
    <name evidence="2" type="ORF">K8V08_06865</name>
</gene>
<protein>
    <submittedName>
        <fullName evidence="2">Transcriptional regulator</fullName>
    </submittedName>
</protein>
<evidence type="ECO:0000313" key="3">
    <source>
        <dbReference type="Proteomes" id="UP000784435"/>
    </source>
</evidence>
<evidence type="ECO:0000313" key="2">
    <source>
        <dbReference type="EMBL" id="HJG80116.1"/>
    </source>
</evidence>
<reference evidence="2" key="2">
    <citation type="submission" date="2021-09" db="EMBL/GenBank/DDBJ databases">
        <authorList>
            <person name="Gilroy R."/>
        </authorList>
    </citation>
    <scope>NUCLEOTIDE SEQUENCE</scope>
    <source>
        <strain evidence="2">ChiGjej5B5-7349</strain>
    </source>
</reference>